<feature type="transmembrane region" description="Helical" evidence="6">
    <location>
        <begin position="82"/>
        <end position="103"/>
    </location>
</feature>
<evidence type="ECO:0000256" key="1">
    <source>
        <dbReference type="ARBA" id="ARBA00004651"/>
    </source>
</evidence>
<feature type="transmembrane region" description="Helical" evidence="6">
    <location>
        <begin position="12"/>
        <end position="37"/>
    </location>
</feature>
<sequence>MSADKPLSLKGGMIWTVIGQGIYSASQWAAVILLAQVGGQVDVGLYALGLALTAPLFLFLGLQLRSVQATDIQGDFSFSNYFSLRLPLMGAGLLITAGLAFLYPHASGAVWWLGVAKALEGISEVMYGLMQRQHRLDWTAQSTLLRGVLGLGLLAAAYLLTQNLTLAALGLAVAALLTLVLFDWPRARRLEPARWWQPGPQPALIRLTLPLGMVIALVSLSTNLPRLVTEYVLGSAALGIYATLSYVGVIGSVLIVALGTSLTTRLSQLYAHNDRRSFLKLSGLLFAGAGGIGLLLVLTSGLAGEPLIHLLYGAEFAAEPGLFFWLCVAAAVGYLASALGFAMTAARQFSEQLPLFVAVTAVLILACAWFIPHRGLLGVAWATLLGAVTQLVGSAFILRRALRAPPVRAAKSDGRS</sequence>
<evidence type="ECO:0000256" key="3">
    <source>
        <dbReference type="ARBA" id="ARBA00022692"/>
    </source>
</evidence>
<feature type="transmembrane region" description="Helical" evidence="6">
    <location>
        <begin position="323"/>
        <end position="346"/>
    </location>
</feature>
<feature type="transmembrane region" description="Helical" evidence="6">
    <location>
        <begin position="240"/>
        <end position="262"/>
    </location>
</feature>
<dbReference type="PANTHER" id="PTHR30250">
    <property type="entry name" value="PST FAMILY PREDICTED COLANIC ACID TRANSPORTER"/>
    <property type="match status" value="1"/>
</dbReference>
<feature type="transmembrane region" description="Helical" evidence="6">
    <location>
        <begin position="43"/>
        <end position="62"/>
    </location>
</feature>
<accession>A0A431VUC4</accession>
<dbReference type="InterPro" id="IPR050833">
    <property type="entry name" value="Poly_Biosynth_Transport"/>
</dbReference>
<keyword evidence="2" id="KW-1003">Cell membrane</keyword>
<protein>
    <submittedName>
        <fullName evidence="7">Lipopolysaccharide biosynthesis protein</fullName>
    </submittedName>
</protein>
<feature type="transmembrane region" description="Helical" evidence="6">
    <location>
        <begin position="353"/>
        <end position="372"/>
    </location>
</feature>
<gene>
    <name evidence="7" type="ORF">EJ104_07630</name>
</gene>
<feature type="transmembrane region" description="Helical" evidence="6">
    <location>
        <begin position="378"/>
        <end position="398"/>
    </location>
</feature>
<dbReference type="AlphaFoldDB" id="A0A431VUC4"/>
<comment type="caution">
    <text evidence="7">The sequence shown here is derived from an EMBL/GenBank/DDBJ whole genome shotgun (WGS) entry which is preliminary data.</text>
</comment>
<comment type="subcellular location">
    <subcellularLocation>
        <location evidence="1">Cell membrane</location>
        <topology evidence="1">Multi-pass membrane protein</topology>
    </subcellularLocation>
</comment>
<reference evidence="7 8" key="1">
    <citation type="submission" date="2018-12" db="EMBL/GenBank/DDBJ databases">
        <title>Deinococcus radiophilus ATCC 27603 genome sequencing and assembly.</title>
        <authorList>
            <person name="Maclea K.S."/>
            <person name="Maynard C.R."/>
        </authorList>
    </citation>
    <scope>NUCLEOTIDE SEQUENCE [LARGE SCALE GENOMIC DNA]</scope>
    <source>
        <strain evidence="7 8">ATCC 27603</strain>
    </source>
</reference>
<keyword evidence="3 6" id="KW-0812">Transmembrane</keyword>
<evidence type="ECO:0000313" key="8">
    <source>
        <dbReference type="Proteomes" id="UP000277766"/>
    </source>
</evidence>
<feature type="transmembrane region" description="Helical" evidence="6">
    <location>
        <begin position="283"/>
        <end position="303"/>
    </location>
</feature>
<keyword evidence="8" id="KW-1185">Reference proteome</keyword>
<feature type="transmembrane region" description="Helical" evidence="6">
    <location>
        <begin position="203"/>
        <end position="220"/>
    </location>
</feature>
<dbReference type="GO" id="GO:0005886">
    <property type="term" value="C:plasma membrane"/>
    <property type="evidence" value="ECO:0007669"/>
    <property type="project" value="UniProtKB-SubCell"/>
</dbReference>
<feature type="transmembrane region" description="Helical" evidence="6">
    <location>
        <begin position="166"/>
        <end position="182"/>
    </location>
</feature>
<dbReference type="Proteomes" id="UP000277766">
    <property type="component" value="Unassembled WGS sequence"/>
</dbReference>
<proteinExistence type="predicted"/>
<dbReference type="Pfam" id="PF01943">
    <property type="entry name" value="Polysacc_synt"/>
    <property type="match status" value="1"/>
</dbReference>
<evidence type="ECO:0000256" key="2">
    <source>
        <dbReference type="ARBA" id="ARBA00022475"/>
    </source>
</evidence>
<dbReference type="PANTHER" id="PTHR30250:SF11">
    <property type="entry name" value="O-ANTIGEN TRANSPORTER-RELATED"/>
    <property type="match status" value="1"/>
</dbReference>
<evidence type="ECO:0000256" key="6">
    <source>
        <dbReference type="SAM" id="Phobius"/>
    </source>
</evidence>
<keyword evidence="4 6" id="KW-1133">Transmembrane helix</keyword>
<dbReference type="EMBL" id="RXPE01000013">
    <property type="protein sequence ID" value="RTR26858.1"/>
    <property type="molecule type" value="Genomic_DNA"/>
</dbReference>
<feature type="transmembrane region" description="Helical" evidence="6">
    <location>
        <begin position="142"/>
        <end position="160"/>
    </location>
</feature>
<dbReference type="InterPro" id="IPR002797">
    <property type="entry name" value="Polysacc_synth"/>
</dbReference>
<organism evidence="7 8">
    <name type="scientific">Deinococcus radiophilus</name>
    <dbReference type="NCBI Taxonomy" id="32062"/>
    <lineage>
        <taxon>Bacteria</taxon>
        <taxon>Thermotogati</taxon>
        <taxon>Deinococcota</taxon>
        <taxon>Deinococci</taxon>
        <taxon>Deinococcales</taxon>
        <taxon>Deinococcaceae</taxon>
        <taxon>Deinococcus</taxon>
    </lineage>
</organism>
<evidence type="ECO:0000256" key="5">
    <source>
        <dbReference type="ARBA" id="ARBA00023136"/>
    </source>
</evidence>
<evidence type="ECO:0000256" key="4">
    <source>
        <dbReference type="ARBA" id="ARBA00022989"/>
    </source>
</evidence>
<evidence type="ECO:0000313" key="7">
    <source>
        <dbReference type="EMBL" id="RTR26858.1"/>
    </source>
</evidence>
<keyword evidence="5 6" id="KW-0472">Membrane</keyword>
<dbReference type="OrthoDB" id="3246647at2"/>
<name>A0A431VUC4_9DEIO</name>
<dbReference type="RefSeq" id="WP_126352159.1">
    <property type="nucleotide sequence ID" value="NZ_RXPE01000013.1"/>
</dbReference>
<feature type="transmembrane region" description="Helical" evidence="6">
    <location>
        <begin position="109"/>
        <end position="130"/>
    </location>
</feature>